<dbReference type="GO" id="GO:0030261">
    <property type="term" value="P:chromosome condensation"/>
    <property type="evidence" value="ECO:0007669"/>
    <property type="project" value="UniProtKB-KW"/>
</dbReference>
<organism evidence="6 7">
    <name type="scientific">Liquorilactobacillus mali KCTC 3596 = DSM 20444</name>
    <dbReference type="NCBI Taxonomy" id="1046596"/>
    <lineage>
        <taxon>Bacteria</taxon>
        <taxon>Bacillati</taxon>
        <taxon>Bacillota</taxon>
        <taxon>Bacilli</taxon>
        <taxon>Lactobacillales</taxon>
        <taxon>Lactobacillaceae</taxon>
        <taxon>Liquorilactobacillus</taxon>
    </lineage>
</organism>
<dbReference type="AlphaFoldDB" id="A0A0R2E3B9"/>
<dbReference type="Pfam" id="PF00216">
    <property type="entry name" value="Bac_DNA_binding"/>
    <property type="match status" value="1"/>
</dbReference>
<keyword evidence="4 6" id="KW-0238">DNA-binding</keyword>
<dbReference type="Gene3D" id="4.10.520.10">
    <property type="entry name" value="IHF-like DNA-binding proteins"/>
    <property type="match status" value="1"/>
</dbReference>
<evidence type="ECO:0000313" key="7">
    <source>
        <dbReference type="Proteomes" id="UP000050898"/>
    </source>
</evidence>
<dbReference type="InterPro" id="IPR000119">
    <property type="entry name" value="Hist_DNA-bd"/>
</dbReference>
<evidence type="ECO:0000256" key="3">
    <source>
        <dbReference type="ARBA" id="ARBA00023067"/>
    </source>
</evidence>
<dbReference type="SUPFAM" id="SSF47729">
    <property type="entry name" value="IHF-like DNA-binding proteins"/>
    <property type="match status" value="1"/>
</dbReference>
<dbReference type="PANTHER" id="PTHR33175:SF3">
    <property type="entry name" value="DNA-BINDING PROTEIN HU-BETA"/>
    <property type="match status" value="1"/>
</dbReference>
<gene>
    <name evidence="6" type="ORF">FD00_GL002060</name>
</gene>
<dbReference type="RefSeq" id="WP_010078217.1">
    <property type="nucleotide sequence ID" value="NZ_AYYH01000006.1"/>
</dbReference>
<sequence length="91" mass="10197">MAKERATKKDLVDIIAEQNGITKVEAEKQLDHVVEGITTVLSEHKDLSIRNFATFGVKFKKAHKRVSNLTGETVDVPDKYTVKAKFSKLLV</sequence>
<dbReference type="OrthoDB" id="9799835at2"/>
<dbReference type="PANTHER" id="PTHR33175">
    <property type="entry name" value="DNA-BINDING PROTEIN HU"/>
    <property type="match status" value="1"/>
</dbReference>
<evidence type="ECO:0000256" key="1">
    <source>
        <dbReference type="ARBA" id="ARBA00010529"/>
    </source>
</evidence>
<evidence type="ECO:0000313" key="6">
    <source>
        <dbReference type="EMBL" id="KRN10817.1"/>
    </source>
</evidence>
<reference evidence="6 7" key="1">
    <citation type="journal article" date="2015" name="Genome Announc.">
        <title>Expanding the biotechnology potential of lactobacilli through comparative genomics of 213 strains and associated genera.</title>
        <authorList>
            <person name="Sun Z."/>
            <person name="Harris H.M."/>
            <person name="McCann A."/>
            <person name="Guo C."/>
            <person name="Argimon S."/>
            <person name="Zhang W."/>
            <person name="Yang X."/>
            <person name="Jeffery I.B."/>
            <person name="Cooney J.C."/>
            <person name="Kagawa T.F."/>
            <person name="Liu W."/>
            <person name="Song Y."/>
            <person name="Salvetti E."/>
            <person name="Wrobel A."/>
            <person name="Rasinkangas P."/>
            <person name="Parkhill J."/>
            <person name="Rea M.C."/>
            <person name="O'Sullivan O."/>
            <person name="Ritari J."/>
            <person name="Douillard F.P."/>
            <person name="Paul Ross R."/>
            <person name="Yang R."/>
            <person name="Briner A.E."/>
            <person name="Felis G.E."/>
            <person name="de Vos W.M."/>
            <person name="Barrangou R."/>
            <person name="Klaenhammer T.R."/>
            <person name="Caufield P.W."/>
            <person name="Cui Y."/>
            <person name="Zhang H."/>
            <person name="O'Toole P.W."/>
        </authorList>
    </citation>
    <scope>NUCLEOTIDE SEQUENCE [LARGE SCALE GENOMIC DNA]</scope>
    <source>
        <strain evidence="6 7">DSM 20444</strain>
    </source>
</reference>
<dbReference type="GO" id="GO:0003677">
    <property type="term" value="F:DNA binding"/>
    <property type="evidence" value="ECO:0007669"/>
    <property type="project" value="UniProtKB-KW"/>
</dbReference>
<evidence type="ECO:0000256" key="5">
    <source>
        <dbReference type="RuleBase" id="RU003939"/>
    </source>
</evidence>
<proteinExistence type="inferred from homology"/>
<keyword evidence="3" id="KW-0226">DNA condensation</keyword>
<evidence type="ECO:0000256" key="2">
    <source>
        <dbReference type="ARBA" id="ARBA00021922"/>
    </source>
</evidence>
<dbReference type="Proteomes" id="UP000050898">
    <property type="component" value="Unassembled WGS sequence"/>
</dbReference>
<keyword evidence="7" id="KW-1185">Reference proteome</keyword>
<dbReference type="InterPro" id="IPR010992">
    <property type="entry name" value="IHF-like_DNA-bd_dom_sf"/>
</dbReference>
<accession>A0A0R2E3B9</accession>
<comment type="caution">
    <text evidence="6">The sequence shown here is derived from an EMBL/GenBank/DDBJ whole genome shotgun (WGS) entry which is preliminary data.</text>
</comment>
<dbReference type="EMBL" id="AYYH01000006">
    <property type="protein sequence ID" value="KRN10817.1"/>
    <property type="molecule type" value="Genomic_DNA"/>
</dbReference>
<name>A0A0R2E3B9_9LACO</name>
<dbReference type="CDD" id="cd13832">
    <property type="entry name" value="IHF"/>
    <property type="match status" value="1"/>
</dbReference>
<dbReference type="GO" id="GO:0030527">
    <property type="term" value="F:structural constituent of chromatin"/>
    <property type="evidence" value="ECO:0007669"/>
    <property type="project" value="InterPro"/>
</dbReference>
<dbReference type="SMART" id="SM00411">
    <property type="entry name" value="BHL"/>
    <property type="match status" value="1"/>
</dbReference>
<dbReference type="PATRIC" id="fig|1046596.6.peg.2163"/>
<evidence type="ECO:0000256" key="4">
    <source>
        <dbReference type="ARBA" id="ARBA00023125"/>
    </source>
</evidence>
<comment type="similarity">
    <text evidence="1 5">Belongs to the bacterial histone-like protein family.</text>
</comment>
<protein>
    <recommendedName>
        <fullName evidence="2">DNA-binding protein HU</fullName>
    </recommendedName>
</protein>